<name>A0A8S5MQ96_9CAUD</name>
<protein>
    <submittedName>
        <fullName evidence="1">Uncharacterized protein</fullName>
    </submittedName>
</protein>
<reference evidence="1" key="1">
    <citation type="journal article" date="2021" name="Proc. Natl. Acad. Sci. U.S.A.">
        <title>A Catalog of Tens of Thousands of Viruses from Human Metagenomes Reveals Hidden Associations with Chronic Diseases.</title>
        <authorList>
            <person name="Tisza M.J."/>
            <person name="Buck C.B."/>
        </authorList>
    </citation>
    <scope>NUCLEOTIDE SEQUENCE</scope>
    <source>
        <strain evidence="1">CtoqT5</strain>
    </source>
</reference>
<organism evidence="1">
    <name type="scientific">Podoviridae sp. ctoqT5</name>
    <dbReference type="NCBI Taxonomy" id="2826577"/>
    <lineage>
        <taxon>Viruses</taxon>
        <taxon>Duplodnaviria</taxon>
        <taxon>Heunggongvirae</taxon>
        <taxon>Uroviricota</taxon>
        <taxon>Caudoviricetes</taxon>
    </lineage>
</organism>
<proteinExistence type="predicted"/>
<dbReference type="EMBL" id="BK014952">
    <property type="protein sequence ID" value="DAD84123.1"/>
    <property type="molecule type" value="Genomic_DNA"/>
</dbReference>
<sequence length="42" mass="5003">MKQSDTLPFKKYRRYKMKDIANNDFESDMPIGEIEAIRHATI</sequence>
<evidence type="ECO:0000313" key="1">
    <source>
        <dbReference type="EMBL" id="DAD84123.1"/>
    </source>
</evidence>
<accession>A0A8S5MQ96</accession>